<name>A0A0F8Z8Q0_9ZZZZ</name>
<dbReference type="AlphaFoldDB" id="A0A0F8Z8Q0"/>
<proteinExistence type="predicted"/>
<sequence>LCSVRWITVEFYGSDYADFREYEIISTKRVRLPDQKGFAWPKTDYMHIKSVDITNG</sequence>
<gene>
    <name evidence="1" type="ORF">LCGC14_3000710</name>
</gene>
<dbReference type="EMBL" id="LAZR01061824">
    <property type="protein sequence ID" value="KKK62799.1"/>
    <property type="molecule type" value="Genomic_DNA"/>
</dbReference>
<feature type="non-terminal residue" evidence="1">
    <location>
        <position position="1"/>
    </location>
</feature>
<organism evidence="1">
    <name type="scientific">marine sediment metagenome</name>
    <dbReference type="NCBI Taxonomy" id="412755"/>
    <lineage>
        <taxon>unclassified sequences</taxon>
        <taxon>metagenomes</taxon>
        <taxon>ecological metagenomes</taxon>
    </lineage>
</organism>
<accession>A0A0F8Z8Q0</accession>
<reference evidence="1" key="1">
    <citation type="journal article" date="2015" name="Nature">
        <title>Complex archaea that bridge the gap between prokaryotes and eukaryotes.</title>
        <authorList>
            <person name="Spang A."/>
            <person name="Saw J.H."/>
            <person name="Jorgensen S.L."/>
            <person name="Zaremba-Niedzwiedzka K."/>
            <person name="Martijn J."/>
            <person name="Lind A.E."/>
            <person name="van Eijk R."/>
            <person name="Schleper C."/>
            <person name="Guy L."/>
            <person name="Ettema T.J."/>
        </authorList>
    </citation>
    <scope>NUCLEOTIDE SEQUENCE</scope>
</reference>
<comment type="caution">
    <text evidence="1">The sequence shown here is derived from an EMBL/GenBank/DDBJ whole genome shotgun (WGS) entry which is preliminary data.</text>
</comment>
<evidence type="ECO:0000313" key="1">
    <source>
        <dbReference type="EMBL" id="KKK62799.1"/>
    </source>
</evidence>
<protein>
    <submittedName>
        <fullName evidence="1">Uncharacterized protein</fullName>
    </submittedName>
</protein>